<organism evidence="2 3">
    <name type="scientific">Rubripirellula obstinata</name>
    <dbReference type="NCBI Taxonomy" id="406547"/>
    <lineage>
        <taxon>Bacteria</taxon>
        <taxon>Pseudomonadati</taxon>
        <taxon>Planctomycetota</taxon>
        <taxon>Planctomycetia</taxon>
        <taxon>Pirellulales</taxon>
        <taxon>Pirellulaceae</taxon>
        <taxon>Rubripirellula</taxon>
    </lineage>
</organism>
<sequence>MMIPAMMTHHAAAVEGADVVVEAADADPKKANPKSLKAEHPNPAATIRSPDHRPLATILISMTIPILQIAAPTQTRLAAKKSPVAVDVVGEADVDEVEAIVTETKAIAMKAHAVIEMIAAIEMIVTAATAKTTIAMTTIPAAVEAVVVVDLEDARIRIRKAKAVNPNAPPCRLGWRPSISSLKTTSKTTKRPKRVAAVRVVETEEDVASRQGLAWPDENVCVEGNWTTLGVCG</sequence>
<feature type="region of interest" description="Disordered" evidence="1">
    <location>
        <begin position="28"/>
        <end position="49"/>
    </location>
</feature>
<comment type="caution">
    <text evidence="2">The sequence shown here is derived from an EMBL/GenBank/DDBJ whole genome shotgun (WGS) entry which is preliminary data.</text>
</comment>
<dbReference type="Proteomes" id="UP000322699">
    <property type="component" value="Unassembled WGS sequence"/>
</dbReference>
<reference evidence="2 3" key="1">
    <citation type="submission" date="2019-08" db="EMBL/GenBank/DDBJ databases">
        <title>Deep-cultivation of Planctomycetes and their phenomic and genomic characterization uncovers novel biology.</title>
        <authorList>
            <person name="Wiegand S."/>
            <person name="Jogler M."/>
            <person name="Boedeker C."/>
            <person name="Pinto D."/>
            <person name="Vollmers J."/>
            <person name="Rivas-Marin E."/>
            <person name="Kohn T."/>
            <person name="Peeters S.H."/>
            <person name="Heuer A."/>
            <person name="Rast P."/>
            <person name="Oberbeckmann S."/>
            <person name="Bunk B."/>
            <person name="Jeske O."/>
            <person name="Meyerdierks A."/>
            <person name="Storesund J.E."/>
            <person name="Kallscheuer N."/>
            <person name="Luecker S."/>
            <person name="Lage O.M."/>
            <person name="Pohl T."/>
            <person name="Merkel B.J."/>
            <person name="Hornburger P."/>
            <person name="Mueller R.-W."/>
            <person name="Bruemmer F."/>
            <person name="Labrenz M."/>
            <person name="Spormann A.M."/>
            <person name="Op Den Camp H."/>
            <person name="Overmann J."/>
            <person name="Amann R."/>
            <person name="Jetten M.S.M."/>
            <person name="Mascher T."/>
            <person name="Medema M.H."/>
            <person name="Devos D.P."/>
            <person name="Kaster A.-K."/>
            <person name="Ovreas L."/>
            <person name="Rohde M."/>
            <person name="Galperin M.Y."/>
            <person name="Jogler C."/>
        </authorList>
    </citation>
    <scope>NUCLEOTIDE SEQUENCE [LARGE SCALE GENOMIC DNA]</scope>
    <source>
        <strain evidence="2 3">LF1</strain>
    </source>
</reference>
<accession>A0A5B1CGZ6</accession>
<gene>
    <name evidence="2" type="ORF">LF1_20150</name>
</gene>
<evidence type="ECO:0000313" key="2">
    <source>
        <dbReference type="EMBL" id="KAA1259481.1"/>
    </source>
</evidence>
<protein>
    <submittedName>
        <fullName evidence="2">Uncharacterized protein</fullName>
    </submittedName>
</protein>
<evidence type="ECO:0000256" key="1">
    <source>
        <dbReference type="SAM" id="MobiDB-lite"/>
    </source>
</evidence>
<feature type="compositionally biased region" description="Basic and acidic residues" evidence="1">
    <location>
        <begin position="28"/>
        <end position="40"/>
    </location>
</feature>
<evidence type="ECO:0000313" key="3">
    <source>
        <dbReference type="Proteomes" id="UP000322699"/>
    </source>
</evidence>
<keyword evidence="3" id="KW-1185">Reference proteome</keyword>
<proteinExistence type="predicted"/>
<name>A0A5B1CGZ6_9BACT</name>
<dbReference type="AlphaFoldDB" id="A0A5B1CGZ6"/>
<dbReference type="EMBL" id="VRLW01000001">
    <property type="protein sequence ID" value="KAA1259481.1"/>
    <property type="molecule type" value="Genomic_DNA"/>
</dbReference>